<dbReference type="PROSITE" id="PS00973">
    <property type="entry name" value="USP_2"/>
    <property type="match status" value="1"/>
</dbReference>
<name>A0A1J4KHY7_9EUKA</name>
<feature type="domain" description="USP" evidence="1">
    <location>
        <begin position="1063"/>
        <end position="1377"/>
    </location>
</feature>
<dbReference type="PANTHER" id="PTHR24006:SF827">
    <property type="entry name" value="UBIQUITIN CARBOXYL-TERMINAL HYDROLASE 34"/>
    <property type="match status" value="1"/>
</dbReference>
<dbReference type="InterPro" id="IPR028889">
    <property type="entry name" value="USP"/>
</dbReference>
<dbReference type="InterPro" id="IPR050164">
    <property type="entry name" value="Peptidase_C19"/>
</dbReference>
<reference evidence="2" key="1">
    <citation type="submission" date="2016-10" db="EMBL/GenBank/DDBJ databases">
        <authorList>
            <person name="Benchimol M."/>
            <person name="Almeida L.G."/>
            <person name="Vasconcelos A.T."/>
            <person name="Perreira-Neves A."/>
            <person name="Rosa I.A."/>
            <person name="Tasca T."/>
            <person name="Bogo M.R."/>
            <person name="de Souza W."/>
        </authorList>
    </citation>
    <scope>NUCLEOTIDE SEQUENCE [LARGE SCALE GENOMIC DNA]</scope>
    <source>
        <strain evidence="2">K</strain>
    </source>
</reference>
<gene>
    <name evidence="2" type="ORF">TRFO_04160</name>
</gene>
<dbReference type="Gene3D" id="3.90.70.10">
    <property type="entry name" value="Cysteine proteinases"/>
    <property type="match status" value="1"/>
</dbReference>
<dbReference type="EMBL" id="MLAK01000605">
    <property type="protein sequence ID" value="OHT10658.1"/>
    <property type="molecule type" value="Genomic_DNA"/>
</dbReference>
<protein>
    <recommendedName>
        <fullName evidence="1">USP domain-containing protein</fullName>
    </recommendedName>
</protein>
<evidence type="ECO:0000259" key="1">
    <source>
        <dbReference type="PROSITE" id="PS50235"/>
    </source>
</evidence>
<dbReference type="GeneID" id="94826433"/>
<dbReference type="InterPro" id="IPR038765">
    <property type="entry name" value="Papain-like_cys_pep_sf"/>
</dbReference>
<dbReference type="RefSeq" id="XP_068363794.1">
    <property type="nucleotide sequence ID" value="XM_068491729.1"/>
</dbReference>
<evidence type="ECO:0000313" key="2">
    <source>
        <dbReference type="EMBL" id="OHT10658.1"/>
    </source>
</evidence>
<dbReference type="Pfam" id="PF00443">
    <property type="entry name" value="UCH"/>
    <property type="match status" value="1"/>
</dbReference>
<organism evidence="2 3">
    <name type="scientific">Tritrichomonas foetus</name>
    <dbReference type="NCBI Taxonomy" id="1144522"/>
    <lineage>
        <taxon>Eukaryota</taxon>
        <taxon>Metamonada</taxon>
        <taxon>Parabasalia</taxon>
        <taxon>Tritrichomonadida</taxon>
        <taxon>Tritrichomonadidae</taxon>
        <taxon>Tritrichomonas</taxon>
    </lineage>
</organism>
<dbReference type="InterPro" id="IPR001394">
    <property type="entry name" value="Peptidase_C19_UCH"/>
</dbReference>
<dbReference type="PANTHER" id="PTHR24006">
    <property type="entry name" value="UBIQUITIN CARBOXYL-TERMINAL HYDROLASE"/>
    <property type="match status" value="1"/>
</dbReference>
<dbReference type="GO" id="GO:0005829">
    <property type="term" value="C:cytosol"/>
    <property type="evidence" value="ECO:0007669"/>
    <property type="project" value="TreeGrafter"/>
</dbReference>
<dbReference type="GO" id="GO:0004843">
    <property type="term" value="F:cysteine-type deubiquitinase activity"/>
    <property type="evidence" value="ECO:0007669"/>
    <property type="project" value="InterPro"/>
</dbReference>
<evidence type="ECO:0000313" key="3">
    <source>
        <dbReference type="Proteomes" id="UP000179807"/>
    </source>
</evidence>
<dbReference type="InterPro" id="IPR018200">
    <property type="entry name" value="USP_CS"/>
</dbReference>
<dbReference type="PROSITE" id="PS50235">
    <property type="entry name" value="USP_3"/>
    <property type="match status" value="1"/>
</dbReference>
<dbReference type="VEuPathDB" id="TrichDB:TRFO_04160"/>
<dbReference type="SUPFAM" id="SSF54001">
    <property type="entry name" value="Cysteine proteinases"/>
    <property type="match status" value="1"/>
</dbReference>
<keyword evidence="3" id="KW-1185">Reference proteome</keyword>
<proteinExistence type="predicted"/>
<comment type="caution">
    <text evidence="2">The sequence shown here is derived from an EMBL/GenBank/DDBJ whole genome shotgun (WGS) entry which is preliminary data.</text>
</comment>
<dbReference type="Proteomes" id="UP000179807">
    <property type="component" value="Unassembled WGS sequence"/>
</dbReference>
<dbReference type="OrthoDB" id="289038at2759"/>
<accession>A0A1J4KHY7</accession>
<sequence length="2247" mass="263128">MFISHDSFLDFKQRTENITLNDTQLLPDLLEEGIDALEEYLSNFKQNKFVDETNEFLTQILYPFTLKLLSLVDISSFDSMTILGFLLKVLKDLFPFLTMKNDVMLDIIVSISNPNNYFYRNKINFKKTLSQNIIHCIFDNDCLNTLLHNISQFDFIQDKKYYDFVFYFIDKNFDQIAGVTFKMIRVSMLKAVNHIYESLKSVDIHKIDPKTMSCIMSAAYKISRSDKNHECIMKIFDISFFLLKCDILGLQVIGVSIFNDAASHLAFVKWAKSNKFLHFYFSQNFHDEIMKRSMKFIVTYITNNGLDMDTLDLMINHLPKYEPSHIPKYNHYLKIAISKLEFEEILSFVERNMKVDSSIIQFFCTFTASKFKELPLKIANILISYRTDLESCTIIDQNIVSFCKFETQFNVKKFLYQFYMEKFCKGEVTEYIINILNCLIKNMSCSDLFNNQAFIQALVNNNPNEMLINLLENFIIYVSKEINPQNMKSILKFMNSNKTLIWVKLEKIIGLINLNKELIIEIWELIDSNITESSVNKEFIDFLVAFTIKLNGCQHGFDSLLRAYNNSQNIELVEYLKINILYLTYRFLSLPESFARKILNINDQKRALDLIYSMYSIVYEPCINENIQRHHISSYKNYAFIKLLLSTTGNDPQFIKTYISLDWPAFALYKLASLKLRISVKGLELSKNKQIIEESIKPISTYGIINDSIIGVSVTNDIPQSNTYFPSQESQWLTQNLIEILKNHTKSHEIKKFAWKLAKFLKTDENLIKLSDIVLSQYIVENNLELTNENSYILNYIFCILINRRLPIENIDFYISLLLDNQENTPPECIKYILSLIYSSKYKFTRANGFLTYLYRLAIDSKGKSLIQFLIGKLIKRRMSKESKEFINDFFLESYHYLSIPFIEFNEHSKYFVNMFRHFEDSIKPKIFAVLCSSFNQIPTQNFEFFFQALLLCDNNNCDICEIVGNILSNQINRHSASFLISIIPNHKNIISMYGNITGKVIEYALTQGNEKELEKYLDFCSLLLSEDQNQLTYMKEVLLQLFDVKLDEWSLDFEQGQNCPFVGLKNPGVICYFNSVVQQLYHNINFRNIILSLNFSQMNSPNNSAENDDAKNNSKKSNVAWLKELQRLFVCLSINPLQSVEAESLLIQLNFTDNLRQQQDALEVFLYILDKSPENIKNLYRGSFLHTFSGITEEYESKNEETFISLSLQVRGQISFENSFRLSLAEEKFIGKDKYFAESLGRKIEAKKSSCIKSAGDYLVIQLRRFEYDIKSFTKYKIDDKFVFPDEFDLTPYTENPNGPKQIYELTGVIVHSGTTEVGHYVSCVKQNNKWYEINDQFSSFLNNKESIFYGGNIQFMAHDDFTTNPSAYILFYKRVNSQNFTENNSSFKLCETMKEKIDEKNANYRKLFCLFSNYTINFIKNLNDTDIIIPYFLKIGSHSPPKNNIIDLIQGIGKITNGFIRVDQIFSLFNDIVNLFTYCTCSNYISIFSVLLYGVFNSCQAEATYDFSKKILEKLFSLGNHWDRIQYFSLILHVAANRADVIGLMKQNKFGQKICDFLRVFYDTNKLNSIAVRDVDLKLLFLVLSKLGFDPQPLLELSPLILKSRNCKSQFLELMTEVIPIKDLIQMLPNTVTFEKNFFISMLKSVQTDEEAECLINMARSKQFNDEQIVNAISIEMNNANNCELILDKMKQFPKYLFFDFLVSSDAQSRRIMENIFFQKMFPSFKPPFYRYAEQCMTQRQCNSPLEKSSIFQTKVNLSNELIYEILDTICSEAIEYIETLKDISSSDCYTPLMRIFNIKASNITISDEHLNKLFLFTQKVNIKDQELKHQCNLTLMEFLRILENIETPQRNIFLKNNSHTMWNLCFDSIPILYTNINYNEHEYIFNYPYPIFYIIILMLFLKLNKDRLADFIDDVILNKEKIIELFLLTVNVADQDTFKAFMRAIEPTVPFLRSILIEIFEYDGNISSVMRFVNSIYLDDSNIDQNSKYYIEKMLSWLMRQVSQPHFIMYHDYSTKIFLNLIRKNSNIEIDCDFAISSIESCIQYSITHNDDCRKGFNEILYYIIERNATCALVTIDYLTTILSPDNFWIVFWHFTKCYLCINDTDTRKQYAADFFSQVLDNIENINCVEAFESFSLMTQILEKFGFEENSEWATFLYILLMEKKIENKEILEFVTLTLCLIPDDLLIDGFVQQVQIFDSSEGEEKKIAEENARLFYSARPEMQEILHQHDDVKDILEKGELIL</sequence>
<dbReference type="GO" id="GO:0005634">
    <property type="term" value="C:nucleus"/>
    <property type="evidence" value="ECO:0007669"/>
    <property type="project" value="TreeGrafter"/>
</dbReference>
<dbReference type="GO" id="GO:0016579">
    <property type="term" value="P:protein deubiquitination"/>
    <property type="evidence" value="ECO:0007669"/>
    <property type="project" value="InterPro"/>
</dbReference>